<dbReference type="InterPro" id="IPR020845">
    <property type="entry name" value="AMP-binding_CS"/>
</dbReference>
<dbReference type="STRING" id="1798410.A3H63_02490"/>
<dbReference type="Gene3D" id="3.40.50.12780">
    <property type="entry name" value="N-terminal domain of ligase-like"/>
    <property type="match status" value="1"/>
</dbReference>
<sequence>MSHPQTINQMFEEAAERGGKRSTAIIFYPRPLPYSYSLNYGRLWAFVWLFACGLKKLGVQKGDRVAFMLPNTPHAVIAYFAILKLGAIAVQFNPQYGPGEVERQLANCGARVFITLDLFRGVIEKMNHQPETVVLGSVGDFLPFPFNLLYFFKNPLLGNFAGRRNPALFFRKIFTWQPDAEFPEVYPEDIAVLQYTGGTTGISKGAVLTHGNLVANVRQLRHLVSDAREGEEVIMTTLPLFHSFAMTACQNFGVFINAALLLVPDPRDLNTLLSAINKHRPTIFPGIPRLYMAINTFAEKKKKLDLSSIRFCVSGAAALPNAVLEKFEALTGGVLVEAFGLSEASPATHANPLNRQQRKVGSIGLPLDSTEAKIVDDNGVEAPAGESGELVISGPQVMQGYWQMPEETEKVLRFISGKKWLFTGDVAKKDRDGFFYIVDRKKDMINVGGENVFSLEVEEVLFQHPMVAEAAVVGERNKRGDEYVKAFVVLKDEGTEALPGIVQDIQSFCRERIAEFKVPKKIELVPEIPKTPIGKPDKKKLREIA</sequence>
<dbReference type="PROSITE" id="PS00455">
    <property type="entry name" value="AMP_BINDING"/>
    <property type="match status" value="1"/>
</dbReference>
<accession>A0A1G1ZT58</accession>
<organism evidence="3 4">
    <name type="scientific">Candidatus Harrisonbacteria bacterium RIFCSPLOWO2_02_FULL_45_10c</name>
    <dbReference type="NCBI Taxonomy" id="1798410"/>
    <lineage>
        <taxon>Bacteria</taxon>
        <taxon>Candidatus Harrisoniibacteriota</taxon>
    </lineage>
</organism>
<dbReference type="Proteomes" id="UP000176284">
    <property type="component" value="Unassembled WGS sequence"/>
</dbReference>
<evidence type="ECO:0000259" key="2">
    <source>
        <dbReference type="Pfam" id="PF13193"/>
    </source>
</evidence>
<dbReference type="EMBL" id="MHJM01000035">
    <property type="protein sequence ID" value="OGY66940.1"/>
    <property type="molecule type" value="Genomic_DNA"/>
</dbReference>
<evidence type="ECO:0000313" key="4">
    <source>
        <dbReference type="Proteomes" id="UP000176284"/>
    </source>
</evidence>
<feature type="domain" description="AMP-dependent synthetase/ligase" evidence="1">
    <location>
        <begin position="11"/>
        <end position="402"/>
    </location>
</feature>
<dbReference type="InterPro" id="IPR050237">
    <property type="entry name" value="ATP-dep_AMP-bd_enzyme"/>
</dbReference>
<feature type="domain" description="AMP-binding enzyme C-terminal" evidence="2">
    <location>
        <begin position="456"/>
        <end position="535"/>
    </location>
</feature>
<dbReference type="PANTHER" id="PTHR43767">
    <property type="entry name" value="LONG-CHAIN-FATTY-ACID--COA LIGASE"/>
    <property type="match status" value="1"/>
</dbReference>
<protein>
    <recommendedName>
        <fullName evidence="5">Long-chain fatty acid--CoA ligase</fullName>
    </recommendedName>
</protein>
<evidence type="ECO:0008006" key="5">
    <source>
        <dbReference type="Google" id="ProtNLM"/>
    </source>
</evidence>
<dbReference type="InterPro" id="IPR025110">
    <property type="entry name" value="AMP-bd_C"/>
</dbReference>
<dbReference type="GO" id="GO:0016878">
    <property type="term" value="F:acid-thiol ligase activity"/>
    <property type="evidence" value="ECO:0007669"/>
    <property type="project" value="UniProtKB-ARBA"/>
</dbReference>
<evidence type="ECO:0000259" key="1">
    <source>
        <dbReference type="Pfam" id="PF00501"/>
    </source>
</evidence>
<proteinExistence type="predicted"/>
<evidence type="ECO:0000313" key="3">
    <source>
        <dbReference type="EMBL" id="OGY66940.1"/>
    </source>
</evidence>
<dbReference type="Gene3D" id="3.30.300.30">
    <property type="match status" value="1"/>
</dbReference>
<dbReference type="CDD" id="cd05936">
    <property type="entry name" value="FC-FACS_FadD_like"/>
    <property type="match status" value="1"/>
</dbReference>
<dbReference type="InterPro" id="IPR000873">
    <property type="entry name" value="AMP-dep_synth/lig_dom"/>
</dbReference>
<name>A0A1G1ZT58_9BACT</name>
<dbReference type="PANTHER" id="PTHR43767:SF1">
    <property type="entry name" value="NONRIBOSOMAL PEPTIDE SYNTHASE PES1 (EUROFUNG)-RELATED"/>
    <property type="match status" value="1"/>
</dbReference>
<dbReference type="Pfam" id="PF13193">
    <property type="entry name" value="AMP-binding_C"/>
    <property type="match status" value="1"/>
</dbReference>
<dbReference type="InterPro" id="IPR045851">
    <property type="entry name" value="AMP-bd_C_sf"/>
</dbReference>
<comment type="caution">
    <text evidence="3">The sequence shown here is derived from an EMBL/GenBank/DDBJ whole genome shotgun (WGS) entry which is preliminary data.</text>
</comment>
<dbReference type="Pfam" id="PF00501">
    <property type="entry name" value="AMP-binding"/>
    <property type="match status" value="1"/>
</dbReference>
<dbReference type="InterPro" id="IPR042099">
    <property type="entry name" value="ANL_N_sf"/>
</dbReference>
<gene>
    <name evidence="3" type="ORF">A3H63_02490</name>
</gene>
<dbReference type="AlphaFoldDB" id="A0A1G1ZT58"/>
<dbReference type="SUPFAM" id="SSF56801">
    <property type="entry name" value="Acetyl-CoA synthetase-like"/>
    <property type="match status" value="1"/>
</dbReference>
<reference evidence="3 4" key="1">
    <citation type="journal article" date="2016" name="Nat. Commun.">
        <title>Thousands of microbial genomes shed light on interconnected biogeochemical processes in an aquifer system.</title>
        <authorList>
            <person name="Anantharaman K."/>
            <person name="Brown C.T."/>
            <person name="Hug L.A."/>
            <person name="Sharon I."/>
            <person name="Castelle C.J."/>
            <person name="Probst A.J."/>
            <person name="Thomas B.C."/>
            <person name="Singh A."/>
            <person name="Wilkins M.J."/>
            <person name="Karaoz U."/>
            <person name="Brodie E.L."/>
            <person name="Williams K.H."/>
            <person name="Hubbard S.S."/>
            <person name="Banfield J.F."/>
        </authorList>
    </citation>
    <scope>NUCLEOTIDE SEQUENCE [LARGE SCALE GENOMIC DNA]</scope>
</reference>